<dbReference type="PANTHER" id="PTHR43248">
    <property type="entry name" value="2-SUCCINYL-6-HYDROXY-2,4-CYCLOHEXADIENE-1-CARBOXYLATE SYNTHASE"/>
    <property type="match status" value="1"/>
</dbReference>
<dbReference type="AlphaFoldDB" id="A0AA35LRS4"/>
<dbReference type="InterPro" id="IPR029058">
    <property type="entry name" value="AB_hydrolase_fold"/>
</dbReference>
<proteinExistence type="inferred from homology"/>
<feature type="domain" description="Peptidase S33 tripeptidyl aminopeptidase-like C-terminal" evidence="4">
    <location>
        <begin position="339"/>
        <end position="438"/>
    </location>
</feature>
<dbReference type="GO" id="GO:0016787">
    <property type="term" value="F:hydrolase activity"/>
    <property type="evidence" value="ECO:0007669"/>
    <property type="project" value="UniProtKB-KW"/>
</dbReference>
<comment type="similarity">
    <text evidence="1">Belongs to the peptidase S33 family.</text>
</comment>
<protein>
    <submittedName>
        <fullName evidence="5">Uncharacterized protein</fullName>
    </submittedName>
</protein>
<keyword evidence="6" id="KW-1185">Reference proteome</keyword>
<sequence length="466" mass="50603">MILMNPGGPGHSGVEMVIEYGSTLQSVVGSNFDFVGFDPRGIYNSEPVANCSIKASSQDGKHLGRSVPRVADEYYNSWIDYGILLGKECQRQVGGQLDAGPHMSTAITARDMLSIVDAYAATSEGKTAAKPANLLNYYGISYGTFLGQTFASMFPDRVGNVVLDGVVSPEGFLANYTWSSVTHLDGVISAFFIHCHAIGSDDCPFHTGSTPKDIQRRFQHSFYQLDAGTAAENKWANASEINSALLLLKVGLLTLANNPTENFDSFPDFLLSLEDSLANQDLSPWIKHAEQLYGDPTVRDVDNYQYIAGVLCSDMQNAWYGKTLEDLQPLLQYLNEQSIVGDIWIHSMLGCLGWSIEATETFQGPFGGDTATPILFVGNTFDPVTPYDNALAAAPKFKGAQALIVDGMGHTIRSTLNTCAFSKVAAYFQTGIVPSDNEAFCAFEPASLGLPQNGTLEEMIAYYRLN</sequence>
<evidence type="ECO:0000256" key="1">
    <source>
        <dbReference type="ARBA" id="ARBA00010088"/>
    </source>
</evidence>
<dbReference type="Pfam" id="PF00561">
    <property type="entry name" value="Abhydrolase_1"/>
    <property type="match status" value="1"/>
</dbReference>
<evidence type="ECO:0000259" key="3">
    <source>
        <dbReference type="Pfam" id="PF00561"/>
    </source>
</evidence>
<reference evidence="5" key="1">
    <citation type="submission" date="2023-01" db="EMBL/GenBank/DDBJ databases">
        <authorList>
            <person name="Piombo E."/>
        </authorList>
    </citation>
    <scope>NUCLEOTIDE SEQUENCE</scope>
</reference>
<dbReference type="SUPFAM" id="SSF53474">
    <property type="entry name" value="alpha/beta-Hydrolases"/>
    <property type="match status" value="1"/>
</dbReference>
<accession>A0AA35LRS4</accession>
<evidence type="ECO:0000259" key="4">
    <source>
        <dbReference type="Pfam" id="PF08386"/>
    </source>
</evidence>
<dbReference type="Gene3D" id="3.40.50.1820">
    <property type="entry name" value="alpha/beta hydrolase"/>
    <property type="match status" value="1"/>
</dbReference>
<keyword evidence="2" id="KW-0378">Hydrolase</keyword>
<dbReference type="Proteomes" id="UP001160390">
    <property type="component" value="Unassembled WGS sequence"/>
</dbReference>
<dbReference type="EMBL" id="CABFNP030000582">
    <property type="protein sequence ID" value="CAI6045373.1"/>
    <property type="molecule type" value="Genomic_DNA"/>
</dbReference>
<dbReference type="PANTHER" id="PTHR43248:SF25">
    <property type="entry name" value="AB HYDROLASE-1 DOMAIN-CONTAINING PROTEIN-RELATED"/>
    <property type="match status" value="1"/>
</dbReference>
<name>A0AA35LRS4_9HYPO</name>
<comment type="caution">
    <text evidence="5">The sequence shown here is derived from an EMBL/GenBank/DDBJ whole genome shotgun (WGS) entry which is preliminary data.</text>
</comment>
<dbReference type="Pfam" id="PF08386">
    <property type="entry name" value="Abhydrolase_4"/>
    <property type="match status" value="1"/>
</dbReference>
<evidence type="ECO:0000256" key="2">
    <source>
        <dbReference type="ARBA" id="ARBA00022801"/>
    </source>
</evidence>
<dbReference type="InterPro" id="IPR051601">
    <property type="entry name" value="Serine_prot/Carboxylest_S33"/>
</dbReference>
<evidence type="ECO:0000313" key="6">
    <source>
        <dbReference type="Proteomes" id="UP001160390"/>
    </source>
</evidence>
<gene>
    <name evidence="5" type="ORF">CCHLO57077_00012949</name>
</gene>
<organism evidence="5 6">
    <name type="scientific">Clonostachys chloroleuca</name>
    <dbReference type="NCBI Taxonomy" id="1926264"/>
    <lineage>
        <taxon>Eukaryota</taxon>
        <taxon>Fungi</taxon>
        <taxon>Dikarya</taxon>
        <taxon>Ascomycota</taxon>
        <taxon>Pezizomycotina</taxon>
        <taxon>Sordariomycetes</taxon>
        <taxon>Hypocreomycetidae</taxon>
        <taxon>Hypocreales</taxon>
        <taxon>Bionectriaceae</taxon>
        <taxon>Clonostachys</taxon>
    </lineage>
</organism>
<feature type="domain" description="AB hydrolase-1" evidence="3">
    <location>
        <begin position="2"/>
        <end position="169"/>
    </location>
</feature>
<dbReference type="InterPro" id="IPR013595">
    <property type="entry name" value="Pept_S33_TAP-like_C"/>
</dbReference>
<evidence type="ECO:0000313" key="5">
    <source>
        <dbReference type="EMBL" id="CAI6045373.1"/>
    </source>
</evidence>
<dbReference type="InterPro" id="IPR000073">
    <property type="entry name" value="AB_hydrolase_1"/>
</dbReference>